<feature type="region of interest" description="Disordered" evidence="1">
    <location>
        <begin position="1"/>
        <end position="33"/>
    </location>
</feature>
<proteinExistence type="predicted"/>
<name>A0A6A6YFP8_9PEZI</name>
<feature type="compositionally biased region" description="Low complexity" evidence="1">
    <location>
        <begin position="23"/>
        <end position="33"/>
    </location>
</feature>
<evidence type="ECO:0000313" key="4">
    <source>
        <dbReference type="Proteomes" id="UP000504636"/>
    </source>
</evidence>
<reference evidence="5" key="2">
    <citation type="submission" date="2020-04" db="EMBL/GenBank/DDBJ databases">
        <authorList>
            <consortium name="NCBI Genome Project"/>
        </authorList>
    </citation>
    <scope>NUCLEOTIDE SEQUENCE</scope>
    <source>
        <strain evidence="5">CBS 304.34</strain>
    </source>
</reference>
<dbReference type="EMBL" id="MU003706">
    <property type="protein sequence ID" value="KAF2806844.1"/>
    <property type="molecule type" value="Genomic_DNA"/>
</dbReference>
<dbReference type="CDD" id="cd08276">
    <property type="entry name" value="MDR7"/>
    <property type="match status" value="1"/>
</dbReference>
<dbReference type="InterPro" id="IPR013149">
    <property type="entry name" value="ADH-like_C"/>
</dbReference>
<dbReference type="InterPro" id="IPR011032">
    <property type="entry name" value="GroES-like_sf"/>
</dbReference>
<feature type="compositionally biased region" description="Polar residues" evidence="1">
    <location>
        <begin position="1"/>
        <end position="10"/>
    </location>
</feature>
<dbReference type="PANTHER" id="PTHR45033">
    <property type="match status" value="1"/>
</dbReference>
<dbReference type="InterPro" id="IPR013154">
    <property type="entry name" value="ADH-like_N"/>
</dbReference>
<dbReference type="Proteomes" id="UP000504636">
    <property type="component" value="Unplaced"/>
</dbReference>
<dbReference type="AlphaFoldDB" id="A0A6A6YFP8"/>
<dbReference type="GeneID" id="54464650"/>
<keyword evidence="4" id="KW-1185">Reference proteome</keyword>
<organism evidence="3">
    <name type="scientific">Mytilinidion resinicola</name>
    <dbReference type="NCBI Taxonomy" id="574789"/>
    <lineage>
        <taxon>Eukaryota</taxon>
        <taxon>Fungi</taxon>
        <taxon>Dikarya</taxon>
        <taxon>Ascomycota</taxon>
        <taxon>Pezizomycotina</taxon>
        <taxon>Dothideomycetes</taxon>
        <taxon>Pleosporomycetidae</taxon>
        <taxon>Mytilinidiales</taxon>
        <taxon>Mytilinidiaceae</taxon>
        <taxon>Mytilinidion</taxon>
    </lineage>
</organism>
<dbReference type="Pfam" id="PF00107">
    <property type="entry name" value="ADH_zinc_N"/>
    <property type="match status" value="1"/>
</dbReference>
<dbReference type="RefSeq" id="XP_033573808.1">
    <property type="nucleotide sequence ID" value="XM_033723757.1"/>
</dbReference>
<evidence type="ECO:0000313" key="5">
    <source>
        <dbReference type="RefSeq" id="XP_033573808.1"/>
    </source>
</evidence>
<dbReference type="SMART" id="SM00829">
    <property type="entry name" value="PKS_ER"/>
    <property type="match status" value="1"/>
</dbReference>
<accession>A0A6A6YFP8</accession>
<dbReference type="Gene3D" id="3.40.50.720">
    <property type="entry name" value="NAD(P)-binding Rossmann-like Domain"/>
    <property type="match status" value="1"/>
</dbReference>
<protein>
    <submittedName>
        <fullName evidence="3 5">NAD(P)-binding protein</fullName>
    </submittedName>
</protein>
<dbReference type="PANTHER" id="PTHR45033:SF2">
    <property type="entry name" value="ZINC-TYPE ALCOHOL DEHYDROGENASE-LIKE PROTEIN C1773.06C"/>
    <property type="match status" value="1"/>
</dbReference>
<feature type="domain" description="Enoyl reductase (ER)" evidence="2">
    <location>
        <begin position="19"/>
        <end position="355"/>
    </location>
</feature>
<dbReference type="OrthoDB" id="3509362at2759"/>
<dbReference type="InterPro" id="IPR052711">
    <property type="entry name" value="Zinc_ADH-like"/>
</dbReference>
<reference evidence="5" key="3">
    <citation type="submission" date="2025-04" db="UniProtKB">
        <authorList>
            <consortium name="RefSeq"/>
        </authorList>
    </citation>
    <scope>IDENTIFICATION</scope>
    <source>
        <strain evidence="5">CBS 304.34</strain>
    </source>
</reference>
<dbReference type="SUPFAM" id="SSF50129">
    <property type="entry name" value="GroES-like"/>
    <property type="match status" value="1"/>
</dbReference>
<dbReference type="GO" id="GO:0016491">
    <property type="term" value="F:oxidoreductase activity"/>
    <property type="evidence" value="ECO:0007669"/>
    <property type="project" value="InterPro"/>
</dbReference>
<sequence length="365" mass="38936">MSLSRPSPTHRQVYRRDASAPNTLTLTTEPLPGLGATELPPHSLLIRLHAIALNYRDINILRGTNPWATLATGIPCSDAAGTVIAAGSGVTRFSVGDRVSPILDQASVTGREQSREWLGGEVDGVLATHVVFDEEKVVRIPEGLTFAEASVLPCAGVTAWSALAVGGEVGSGKVVLVQGTGGVSLLVLKLALAAGCRVIVTSSSDEKLEKVRRIAGRYADLVETINYKTNPKWEEEAVRLNGGKGVDIVIENGGTSSLLQSIAATAKRGIVSQVGYLGKQDAKDLEGLISALIDKTVTLRGINVGSRLEFEALNQIVSASRMRFEDLIDKTFAFEEAEEAFGYLKSQKHVGKVVIEIRLEVVEQT</sequence>
<dbReference type="InterPro" id="IPR036291">
    <property type="entry name" value="NAD(P)-bd_dom_sf"/>
</dbReference>
<dbReference type="Pfam" id="PF08240">
    <property type="entry name" value="ADH_N"/>
    <property type="match status" value="1"/>
</dbReference>
<evidence type="ECO:0000259" key="2">
    <source>
        <dbReference type="SMART" id="SM00829"/>
    </source>
</evidence>
<dbReference type="Gene3D" id="3.90.180.10">
    <property type="entry name" value="Medium-chain alcohol dehydrogenases, catalytic domain"/>
    <property type="match status" value="1"/>
</dbReference>
<dbReference type="InterPro" id="IPR020843">
    <property type="entry name" value="ER"/>
</dbReference>
<reference evidence="3 5" key="1">
    <citation type="journal article" date="2020" name="Stud. Mycol.">
        <title>101 Dothideomycetes genomes: a test case for predicting lifestyles and emergence of pathogens.</title>
        <authorList>
            <person name="Haridas S."/>
            <person name="Albert R."/>
            <person name="Binder M."/>
            <person name="Bloem J."/>
            <person name="Labutti K."/>
            <person name="Salamov A."/>
            <person name="Andreopoulos B."/>
            <person name="Baker S."/>
            <person name="Barry K."/>
            <person name="Bills G."/>
            <person name="Bluhm B."/>
            <person name="Cannon C."/>
            <person name="Castanera R."/>
            <person name="Culley D."/>
            <person name="Daum C."/>
            <person name="Ezra D."/>
            <person name="Gonzalez J."/>
            <person name="Henrissat B."/>
            <person name="Kuo A."/>
            <person name="Liang C."/>
            <person name="Lipzen A."/>
            <person name="Lutzoni F."/>
            <person name="Magnuson J."/>
            <person name="Mondo S."/>
            <person name="Nolan M."/>
            <person name="Ohm R."/>
            <person name="Pangilinan J."/>
            <person name="Park H.-J."/>
            <person name="Ramirez L."/>
            <person name="Alfaro M."/>
            <person name="Sun H."/>
            <person name="Tritt A."/>
            <person name="Yoshinaga Y."/>
            <person name="Zwiers L.-H."/>
            <person name="Turgeon B."/>
            <person name="Goodwin S."/>
            <person name="Spatafora J."/>
            <person name="Crous P."/>
            <person name="Grigoriev I."/>
        </authorList>
    </citation>
    <scope>NUCLEOTIDE SEQUENCE</scope>
    <source>
        <strain evidence="3 5">CBS 304.34</strain>
    </source>
</reference>
<evidence type="ECO:0000256" key="1">
    <source>
        <dbReference type="SAM" id="MobiDB-lite"/>
    </source>
</evidence>
<gene>
    <name evidence="3 5" type="ORF">BDZ99DRAFT_500889</name>
</gene>
<dbReference type="SUPFAM" id="SSF51735">
    <property type="entry name" value="NAD(P)-binding Rossmann-fold domains"/>
    <property type="match status" value="1"/>
</dbReference>
<evidence type="ECO:0000313" key="3">
    <source>
        <dbReference type="EMBL" id="KAF2806844.1"/>
    </source>
</evidence>